<feature type="coiled-coil region" evidence="1">
    <location>
        <begin position="372"/>
        <end position="399"/>
    </location>
</feature>
<feature type="compositionally biased region" description="Polar residues" evidence="2">
    <location>
        <begin position="292"/>
        <end position="310"/>
    </location>
</feature>
<feature type="compositionally biased region" description="Basic and acidic residues" evidence="2">
    <location>
        <begin position="484"/>
        <end position="497"/>
    </location>
</feature>
<evidence type="ECO:0000256" key="2">
    <source>
        <dbReference type="SAM" id="MobiDB-lite"/>
    </source>
</evidence>
<gene>
    <name evidence="3" type="ORF">CFAM422_010416</name>
</gene>
<sequence length="517" mass="58056">MSRATRRGHPTRIRIISPLLNNDADNGFEGAKEAFCSLEISKCEPQQLDELWQQLRRSYEAENAHDGQPFPYWALENLPHEQIIALIRNAYFEDLGAIRAYAPKMPPGFATEPWKFVLFFNYIGQGSARILRQISIQRPTITFGQLYEEVRRNRLNRLNAPKVSNKGPKNPRARFHVSDFEGCLRGSNGEDGNDEEIVNDSEGEMETGDEDNENIGQDETEIEIGDEGNDYIDQQFELISSNISMGHQAGDNIDGYDVENSHDMRGHLTGNLGGIGTQGERDMIARDDVDDTSASSPQANLPTPATNSPIATPDDPEPRTLGIAPSTETDGHILMNPPHDEARRQDVNQRPPSSPDLYSLARTIASTGRDNIDKRKQKVEDYEKRLIYAKQQLDNELEQVRKAESILAGLAELDKGDEAASNKIKEFDDDDAKAQVEWNNSWPGLTSDMNISVEERIYRAKSSILDAEERKTKRQAEESEMAENENKRAKLTAELKELAATSANREPSLPIRSLESF</sequence>
<reference evidence="3 4" key="1">
    <citation type="submission" date="2018-06" db="EMBL/GenBank/DDBJ databases">
        <title>Genome analysis of cellulolytic fungus Trichoderma lentiforme CFAM-422.</title>
        <authorList>
            <person name="Steindorff A.S."/>
            <person name="Formighieri E.F."/>
            <person name="Midorikawa G.E.O."/>
            <person name="Tamietti M.S."/>
            <person name="Ramos E.Z."/>
            <person name="Silva A.S."/>
            <person name="Bon E.P.S."/>
            <person name="Mendes T.D."/>
            <person name="Damaso M.C.T."/>
            <person name="Favaro L.C.L."/>
        </authorList>
    </citation>
    <scope>NUCLEOTIDE SEQUENCE [LARGE SCALE GENOMIC DNA]</scope>
    <source>
        <strain evidence="3 4">CFAM-422</strain>
    </source>
</reference>
<protein>
    <submittedName>
        <fullName evidence="3">Uncharacterized protein</fullName>
    </submittedName>
</protein>
<accession>A0A9P4X841</accession>
<organism evidence="3 4">
    <name type="scientific">Trichoderma lentiforme</name>
    <dbReference type="NCBI Taxonomy" id="1567552"/>
    <lineage>
        <taxon>Eukaryota</taxon>
        <taxon>Fungi</taxon>
        <taxon>Dikarya</taxon>
        <taxon>Ascomycota</taxon>
        <taxon>Pezizomycotina</taxon>
        <taxon>Sordariomycetes</taxon>
        <taxon>Hypocreomycetidae</taxon>
        <taxon>Hypocreales</taxon>
        <taxon>Hypocreaceae</taxon>
        <taxon>Trichoderma</taxon>
    </lineage>
</organism>
<dbReference type="EMBL" id="QLNT01000020">
    <property type="protein sequence ID" value="KAF3062880.1"/>
    <property type="molecule type" value="Genomic_DNA"/>
</dbReference>
<evidence type="ECO:0000256" key="1">
    <source>
        <dbReference type="SAM" id="Coils"/>
    </source>
</evidence>
<feature type="compositionally biased region" description="Basic and acidic residues" evidence="2">
    <location>
        <begin position="467"/>
        <end position="477"/>
    </location>
</feature>
<proteinExistence type="predicted"/>
<dbReference type="Proteomes" id="UP000801864">
    <property type="component" value="Unassembled WGS sequence"/>
</dbReference>
<evidence type="ECO:0000313" key="3">
    <source>
        <dbReference type="EMBL" id="KAF3062880.1"/>
    </source>
</evidence>
<dbReference type="AlphaFoldDB" id="A0A9P4X841"/>
<keyword evidence="4" id="KW-1185">Reference proteome</keyword>
<comment type="caution">
    <text evidence="3">The sequence shown here is derived from an EMBL/GenBank/DDBJ whole genome shotgun (WGS) entry which is preliminary data.</text>
</comment>
<keyword evidence="1" id="KW-0175">Coiled coil</keyword>
<feature type="region of interest" description="Disordered" evidence="2">
    <location>
        <begin position="467"/>
        <end position="517"/>
    </location>
</feature>
<name>A0A9P4X841_9HYPO</name>
<feature type="region of interest" description="Disordered" evidence="2">
    <location>
        <begin position="289"/>
        <end position="358"/>
    </location>
</feature>
<feature type="compositionally biased region" description="Basic and acidic residues" evidence="2">
    <location>
        <begin position="338"/>
        <end position="347"/>
    </location>
</feature>
<evidence type="ECO:0000313" key="4">
    <source>
        <dbReference type="Proteomes" id="UP000801864"/>
    </source>
</evidence>